<dbReference type="SUPFAM" id="SSF75169">
    <property type="entry name" value="DsrEFH-like"/>
    <property type="match status" value="1"/>
</dbReference>
<dbReference type="AlphaFoldDB" id="S6B4B1"/>
<dbReference type="OrthoDB" id="5295901at2"/>
<keyword evidence="1" id="KW-0732">Signal</keyword>
<protein>
    <submittedName>
        <fullName evidence="2">Uncharacterized protein</fullName>
    </submittedName>
</protein>
<feature type="chain" id="PRO_5004536046" evidence="1">
    <location>
        <begin position="23"/>
        <end position="142"/>
    </location>
</feature>
<dbReference type="eggNOG" id="COG1416">
    <property type="taxonomic scope" value="Bacteria"/>
</dbReference>
<dbReference type="Pfam" id="PF02635">
    <property type="entry name" value="DsrE"/>
    <property type="match status" value="1"/>
</dbReference>
<dbReference type="InterPro" id="IPR003787">
    <property type="entry name" value="Sulphur_relay_DsrE/F-like"/>
</dbReference>
<dbReference type="KEGG" id="sdr:SCD_n01636"/>
<gene>
    <name evidence="2" type="ORF">SCD_n01636</name>
</gene>
<feature type="signal peptide" evidence="1">
    <location>
        <begin position="1"/>
        <end position="22"/>
    </location>
</feature>
<sequence>MSLIKAFLLSALLLQVIFPAHAGGSSAKPVHKVIFQVSDNEPQKWYLTLSNAKNVQLELGMKNVQIEVLAYGPGLDMVLLETEIAEKIDEAVRRGVKIVACENTMIGRKLSREDMYPSVGYVKTGVVELMKRQREGWAYIRP</sequence>
<evidence type="ECO:0000256" key="1">
    <source>
        <dbReference type="SAM" id="SignalP"/>
    </source>
</evidence>
<dbReference type="EMBL" id="AP013066">
    <property type="protein sequence ID" value="BAN35457.1"/>
    <property type="molecule type" value="Genomic_DNA"/>
</dbReference>
<dbReference type="InterPro" id="IPR027396">
    <property type="entry name" value="DsrEFH-like"/>
</dbReference>
<reference evidence="2 3" key="1">
    <citation type="journal article" date="2012" name="Appl. Environ. Microbiol.">
        <title>Draft genome sequence of a psychrotolerant sulfur-oxidizing bacterium, Sulfuricella denitrificans skB26, and proteomic insights into cold adaptation.</title>
        <authorList>
            <person name="Watanabe T."/>
            <person name="Kojima H."/>
            <person name="Fukui M."/>
        </authorList>
    </citation>
    <scope>NUCLEOTIDE SEQUENCE [LARGE SCALE GENOMIC DNA]</scope>
    <source>
        <strain evidence="3">skB26</strain>
    </source>
</reference>
<organism evidence="2 3">
    <name type="scientific">Sulfuricella denitrificans (strain DSM 22764 / NBRC 105220 / skB26)</name>
    <dbReference type="NCBI Taxonomy" id="1163617"/>
    <lineage>
        <taxon>Bacteria</taxon>
        <taxon>Pseudomonadati</taxon>
        <taxon>Pseudomonadota</taxon>
        <taxon>Betaproteobacteria</taxon>
        <taxon>Nitrosomonadales</taxon>
        <taxon>Sulfuricellaceae</taxon>
        <taxon>Sulfuricella</taxon>
    </lineage>
</organism>
<keyword evidence="3" id="KW-1185">Reference proteome</keyword>
<evidence type="ECO:0000313" key="2">
    <source>
        <dbReference type="EMBL" id="BAN35457.1"/>
    </source>
</evidence>
<dbReference type="Gene3D" id="3.40.1260.10">
    <property type="entry name" value="DsrEFH-like"/>
    <property type="match status" value="1"/>
</dbReference>
<dbReference type="RefSeq" id="WP_009205586.1">
    <property type="nucleotide sequence ID" value="NC_022357.1"/>
</dbReference>
<dbReference type="PANTHER" id="PTHR37691">
    <property type="entry name" value="BLR3518 PROTEIN"/>
    <property type="match status" value="1"/>
</dbReference>
<evidence type="ECO:0000313" key="3">
    <source>
        <dbReference type="Proteomes" id="UP000015559"/>
    </source>
</evidence>
<dbReference type="STRING" id="1163617.SCD_n01636"/>
<dbReference type="Proteomes" id="UP000015559">
    <property type="component" value="Chromosome"/>
</dbReference>
<dbReference type="HOGENOM" id="CLU_127515_1_0_4"/>
<name>S6B4B1_SULDS</name>
<proteinExistence type="predicted"/>
<dbReference type="PANTHER" id="PTHR37691:SF1">
    <property type="entry name" value="BLR3518 PROTEIN"/>
    <property type="match status" value="1"/>
</dbReference>
<accession>S6B4B1</accession>